<reference evidence="1" key="1">
    <citation type="submission" date="2019-04" db="EMBL/GenBank/DDBJ databases">
        <title>Microbes associate with the intestines of laboratory mice.</title>
        <authorList>
            <person name="Navarre W."/>
            <person name="Wong E."/>
            <person name="Huang K."/>
            <person name="Tropini C."/>
            <person name="Ng K."/>
            <person name="Yu B."/>
        </authorList>
    </citation>
    <scope>NUCLEOTIDE SEQUENCE</scope>
    <source>
        <strain evidence="1">NM04_E33</strain>
    </source>
</reference>
<name>A0AC61RJT5_9BACT</name>
<keyword evidence="2" id="KW-1185">Reference proteome</keyword>
<dbReference type="EMBL" id="SRYB01000003">
    <property type="protein sequence ID" value="TGY80298.1"/>
    <property type="molecule type" value="Genomic_DNA"/>
</dbReference>
<evidence type="ECO:0000313" key="1">
    <source>
        <dbReference type="EMBL" id="TGY80298.1"/>
    </source>
</evidence>
<comment type="caution">
    <text evidence="1">The sequence shown here is derived from an EMBL/GenBank/DDBJ whole genome shotgun (WGS) entry which is preliminary data.</text>
</comment>
<sequence length="669" mass="75925">MAQSTLNDSVRTRELDEVVVLAPDIIKKGESTVFYPDKHLKETTKNANQVIAGLQIPELIVDLSSGTISVLGKDNLLILINGRPSSQNELSSIPSKNIAKVEYISNPGVRYKNYGAVIDITVKKQTEGYGAMLNLLQSVNRGWGNYVATLKYNVGKSEWKVDYKFNPMWNMDCYRNNRELIIFENGAEILRNEDGVKAPNDMVTHQGSVQYSYQNGNKTMFNAQARVIRKNDRYISEGTIATMTGTTSFNEFQREINPVKAWQGDLDLYFHWKINKDNKIYVNVIPSLITSESSRDYTVGSTNITSGTDNRSWRLYSEFIWERKFSGGSLSSGIKSAVGWSKIQYLPQQTNVNEDESNNHAFVEWKQNLDKVQYNIGLGATYYNISSPHEYRSVHFNPRVFVRYVPVQWGSLSVTLNETTVAPNMAYLSPVMQRIDAFQSVVGNIDLSPYQRYDGRIDMDFSFKGVSAKIIIGDEYSHKPILSSKGYHDGSILQTYSNTGYCNHFYIKGQLSTKLIVRELTLSLEGGWHTMKSKGSGYIHNYHQPFVNAQLMFMKGHWWIMAKYNNAYNRLWGESITTINNNLLNIGVGYSYRNATFMAGVVNPIGRIGLKSSDLSDIAGFERIYHVSSSERLIWIGVSLNIFKGSKRSGTIRKLNNNQIYETINDVRK</sequence>
<protein>
    <submittedName>
        <fullName evidence="1">Uncharacterized protein</fullName>
    </submittedName>
</protein>
<proteinExistence type="predicted"/>
<dbReference type="Proteomes" id="UP000306319">
    <property type="component" value="Unassembled WGS sequence"/>
</dbReference>
<accession>A0AC61RJT5</accession>
<gene>
    <name evidence="1" type="ORF">E5331_03420</name>
</gene>
<evidence type="ECO:0000313" key="2">
    <source>
        <dbReference type="Proteomes" id="UP000306319"/>
    </source>
</evidence>
<organism evidence="1 2">
    <name type="scientific">Lepagella muris</name>
    <dbReference type="NCBI Taxonomy" id="3032870"/>
    <lineage>
        <taxon>Bacteria</taxon>
        <taxon>Pseudomonadati</taxon>
        <taxon>Bacteroidota</taxon>
        <taxon>Bacteroidia</taxon>
        <taxon>Bacteroidales</taxon>
        <taxon>Muribaculaceae</taxon>
        <taxon>Lepagella</taxon>
    </lineage>
</organism>